<dbReference type="Proteomes" id="UP000315103">
    <property type="component" value="Unassembled WGS sequence"/>
</dbReference>
<name>A0A558AWS0_9STAP</name>
<protein>
    <submittedName>
        <fullName evidence="2">DUF1722 domain-containing protein</fullName>
    </submittedName>
</protein>
<evidence type="ECO:0000313" key="3">
    <source>
        <dbReference type="Proteomes" id="UP000315103"/>
    </source>
</evidence>
<keyword evidence="3" id="KW-1185">Reference proteome</keyword>
<reference evidence="2 3" key="1">
    <citation type="submission" date="2019-07" db="EMBL/GenBank/DDBJ databases">
        <title>Salinicoccus cyprini sp. nov., isolated from gastro-intestinal tract of mirror carp, Cyprinus carpio var. specularis, collected from Gobind Sagar Reservoir, Himachal Pradesh, India.</title>
        <authorList>
            <person name="Talwar C."/>
            <person name="Singh A.K."/>
            <person name="Lal R."/>
            <person name="Negi R.K."/>
        </authorList>
    </citation>
    <scope>NUCLEOTIDE SEQUENCE [LARGE SCALE GENOMIC DNA]</scope>
    <source>
        <strain evidence="2 3">CT19</strain>
    </source>
</reference>
<dbReference type="RefSeq" id="WP_145283969.1">
    <property type="nucleotide sequence ID" value="NZ_VMSJ01000001.1"/>
</dbReference>
<accession>A0A558AWS0</accession>
<feature type="domain" description="DUF1722" evidence="1">
    <location>
        <begin position="15"/>
        <end position="122"/>
    </location>
</feature>
<dbReference type="EMBL" id="VMSJ01000001">
    <property type="protein sequence ID" value="TVT28703.1"/>
    <property type="molecule type" value="Genomic_DNA"/>
</dbReference>
<sequence>MKKRGRIEQLWAYEKYRVMYHSQKHYEQIRAALKGEPSYDAVAHLIESAKAVPPTRGSMVNAFDHMWGYFKNRCDEAEKVQYGKLKHDFLSGDTPDSAVIAFLHDLSEKYNVEYLCQSSLLEL</sequence>
<evidence type="ECO:0000313" key="2">
    <source>
        <dbReference type="EMBL" id="TVT28703.1"/>
    </source>
</evidence>
<dbReference type="AlphaFoldDB" id="A0A558AWS0"/>
<dbReference type="Pfam" id="PF08349">
    <property type="entry name" value="DUF1722"/>
    <property type="match status" value="1"/>
</dbReference>
<proteinExistence type="predicted"/>
<comment type="caution">
    <text evidence="2">The sequence shown here is derived from an EMBL/GenBank/DDBJ whole genome shotgun (WGS) entry which is preliminary data.</text>
</comment>
<dbReference type="OrthoDB" id="9782576at2"/>
<dbReference type="InterPro" id="IPR013560">
    <property type="entry name" value="DUF1722"/>
</dbReference>
<evidence type="ECO:0000259" key="1">
    <source>
        <dbReference type="Pfam" id="PF08349"/>
    </source>
</evidence>
<organism evidence="2 3">
    <name type="scientific">Salinicoccus cyprini</name>
    <dbReference type="NCBI Taxonomy" id="2493691"/>
    <lineage>
        <taxon>Bacteria</taxon>
        <taxon>Bacillati</taxon>
        <taxon>Bacillota</taxon>
        <taxon>Bacilli</taxon>
        <taxon>Bacillales</taxon>
        <taxon>Staphylococcaceae</taxon>
        <taxon>Salinicoccus</taxon>
    </lineage>
</organism>
<gene>
    <name evidence="2" type="ORF">FO441_00020</name>
</gene>